<proteinExistence type="predicted"/>
<gene>
    <name evidence="2" type="ORF">PLBR_LOCUS819</name>
</gene>
<evidence type="ECO:0000313" key="2">
    <source>
        <dbReference type="EMBL" id="SPQ93604.1"/>
    </source>
</evidence>
<dbReference type="EMBL" id="OVEO01000001">
    <property type="protein sequence ID" value="SPQ93604.1"/>
    <property type="molecule type" value="Genomic_DNA"/>
</dbReference>
<dbReference type="AlphaFoldDB" id="A0A3P3Y0M8"/>
<dbReference type="Proteomes" id="UP000290189">
    <property type="component" value="Unassembled WGS sequence"/>
</dbReference>
<name>A0A3P3Y0M8_PLABS</name>
<evidence type="ECO:0000256" key="1">
    <source>
        <dbReference type="SAM" id="Coils"/>
    </source>
</evidence>
<keyword evidence="2" id="KW-0496">Mitochondrion</keyword>
<reference evidence="2 3" key="1">
    <citation type="submission" date="2018-03" db="EMBL/GenBank/DDBJ databases">
        <authorList>
            <person name="Fogelqvist J."/>
        </authorList>
    </citation>
    <scope>NUCLEOTIDE SEQUENCE [LARGE SCALE GENOMIC DNA]</scope>
</reference>
<sequence>MDDLTFAIALAAVRHARPEPEQDGRLEVGALRDQLERVTKQNEALQQELSAMEANREARGPTSSSGMSTSAEIHSTDQECDVMLRIATDVVLSISDANVLQRPQDVHDAAGWIADSLVAACECGAPSPVLAERFMRALTEMVAQMVTFDCLKLDSFKESTSPGIVAGSSPLRDVRLQLHSFIVALGKRGCLTDVLLSLCCAELLSVFRPERTGSDRDWLILSQNSAYLCRCIEQLIGMRSQMEEYPVCEALSSLISYIPGLRPWVDIWQDILPLAADCRSVSPLVTSQVWRITALLDGGAGLAWTTALSTIRSQTGDR</sequence>
<protein>
    <submittedName>
        <fullName evidence="2">Uncharacterized protein</fullName>
    </submittedName>
</protein>
<keyword evidence="1" id="KW-0175">Coiled coil</keyword>
<geneLocation type="mitochondrion" evidence="2"/>
<evidence type="ECO:0000313" key="3">
    <source>
        <dbReference type="Proteomes" id="UP000290189"/>
    </source>
</evidence>
<feature type="coiled-coil region" evidence="1">
    <location>
        <begin position="28"/>
        <end position="55"/>
    </location>
</feature>
<accession>A0A3P3Y0M8</accession>
<organism evidence="2 3">
    <name type="scientific">Plasmodiophora brassicae</name>
    <name type="common">Clubroot disease agent</name>
    <dbReference type="NCBI Taxonomy" id="37360"/>
    <lineage>
        <taxon>Eukaryota</taxon>
        <taxon>Sar</taxon>
        <taxon>Rhizaria</taxon>
        <taxon>Endomyxa</taxon>
        <taxon>Phytomyxea</taxon>
        <taxon>Plasmodiophorida</taxon>
        <taxon>Plasmodiophoridae</taxon>
        <taxon>Plasmodiophora</taxon>
    </lineage>
</organism>